<name>A0A9P3PI54_LYOSH</name>
<evidence type="ECO:0000313" key="3">
    <source>
        <dbReference type="Proteomes" id="UP001063166"/>
    </source>
</evidence>
<protein>
    <submittedName>
        <fullName evidence="2">Uncharacterized protein</fullName>
    </submittedName>
</protein>
<evidence type="ECO:0000313" key="2">
    <source>
        <dbReference type="EMBL" id="GLB36585.1"/>
    </source>
</evidence>
<dbReference type="Proteomes" id="UP001063166">
    <property type="component" value="Unassembled WGS sequence"/>
</dbReference>
<reference evidence="2" key="1">
    <citation type="submission" date="2022-07" db="EMBL/GenBank/DDBJ databases">
        <title>The genome of Lyophyllum shimeji provides insight into the initial evolution of ectomycorrhizal fungal genome.</title>
        <authorList>
            <person name="Kobayashi Y."/>
            <person name="Shibata T."/>
            <person name="Hirakawa H."/>
            <person name="Shigenobu S."/>
            <person name="Nishiyama T."/>
            <person name="Yamada A."/>
            <person name="Hasebe M."/>
            <person name="Kawaguchi M."/>
        </authorList>
    </citation>
    <scope>NUCLEOTIDE SEQUENCE</scope>
    <source>
        <strain evidence="2">AT787</strain>
    </source>
</reference>
<organism evidence="2 3">
    <name type="scientific">Lyophyllum shimeji</name>
    <name type="common">Hon-shimeji</name>
    <name type="synonym">Tricholoma shimeji</name>
    <dbReference type="NCBI Taxonomy" id="47721"/>
    <lineage>
        <taxon>Eukaryota</taxon>
        <taxon>Fungi</taxon>
        <taxon>Dikarya</taxon>
        <taxon>Basidiomycota</taxon>
        <taxon>Agaricomycotina</taxon>
        <taxon>Agaricomycetes</taxon>
        <taxon>Agaricomycetidae</taxon>
        <taxon>Agaricales</taxon>
        <taxon>Tricholomatineae</taxon>
        <taxon>Lyophyllaceae</taxon>
        <taxon>Lyophyllum</taxon>
    </lineage>
</organism>
<accession>A0A9P3PI54</accession>
<feature type="region of interest" description="Disordered" evidence="1">
    <location>
        <begin position="1"/>
        <end position="20"/>
    </location>
</feature>
<evidence type="ECO:0000256" key="1">
    <source>
        <dbReference type="SAM" id="MobiDB-lite"/>
    </source>
</evidence>
<gene>
    <name evidence="2" type="ORF">LshimejAT787_0308730</name>
</gene>
<proteinExistence type="predicted"/>
<dbReference type="EMBL" id="BRPK01000003">
    <property type="protein sequence ID" value="GLB36585.1"/>
    <property type="molecule type" value="Genomic_DNA"/>
</dbReference>
<sequence>MSKAHSHASHPSWSFDHTGRRKTCRKAWQKMLQVQLVTSGAARQMSVSINRSRRRRQRTLKRTCIEPYCLENSRMLPLASQQPASSPAY</sequence>
<keyword evidence="3" id="KW-1185">Reference proteome</keyword>
<comment type="caution">
    <text evidence="2">The sequence shown here is derived from an EMBL/GenBank/DDBJ whole genome shotgun (WGS) entry which is preliminary data.</text>
</comment>
<dbReference type="AlphaFoldDB" id="A0A9P3PI54"/>